<reference evidence="1 2" key="1">
    <citation type="journal article" date="2019" name="Syst. Appl. Microbiol.">
        <title>Characterization of Bifidobacterium species in feaces of the Egyptian fruit bat: Description of B. vespertilionis sp. nov. and B. rousetti sp. nov.</title>
        <authorList>
            <person name="Modesto M."/>
            <person name="Satti M."/>
            <person name="Watanabe K."/>
            <person name="Puglisi E."/>
            <person name="Morelli L."/>
            <person name="Huang C.-H."/>
            <person name="Liou J.-S."/>
            <person name="Miyashita M."/>
            <person name="Tamura T."/>
            <person name="Saito S."/>
            <person name="Mori K."/>
            <person name="Huang L."/>
            <person name="Sciavilla P."/>
            <person name="Sandri C."/>
            <person name="Spiezio C."/>
            <person name="Vitali F."/>
            <person name="Cavalieri D."/>
            <person name="Perpetuini G."/>
            <person name="Tofalo R."/>
            <person name="Bonetti A."/>
            <person name="Arita M."/>
            <person name="Mattarelli P."/>
        </authorList>
    </citation>
    <scope>NUCLEOTIDE SEQUENCE [LARGE SCALE GENOMIC DNA]</scope>
    <source>
        <strain evidence="1 2">RST17</strain>
    </source>
</reference>
<proteinExistence type="predicted"/>
<organism evidence="1 2">
    <name type="scientific">Bifidobacterium myosotis</name>
    <dbReference type="NCBI Taxonomy" id="1630166"/>
    <lineage>
        <taxon>Bacteria</taxon>
        <taxon>Bacillati</taxon>
        <taxon>Actinomycetota</taxon>
        <taxon>Actinomycetes</taxon>
        <taxon>Bifidobacteriales</taxon>
        <taxon>Bifidobacteriaceae</taxon>
        <taxon>Bifidobacterium</taxon>
    </lineage>
</organism>
<accession>A0A5M9ZKM3</accession>
<evidence type="ECO:0000313" key="1">
    <source>
        <dbReference type="EMBL" id="KAA8828141.1"/>
    </source>
</evidence>
<dbReference type="RefSeq" id="WP_150379307.1">
    <property type="nucleotide sequence ID" value="NZ_RZUH01000004.1"/>
</dbReference>
<protein>
    <submittedName>
        <fullName evidence="1">Uncharacterized protein</fullName>
    </submittedName>
</protein>
<sequence>MRSETDMNDLIRAVEATGLDWTRDGNIIHVTCFNGLTLDVTVVRLQGHDYLISGSDRNGTATNWGMKRVDGADPDSIRACIQGIAG</sequence>
<dbReference type="AlphaFoldDB" id="A0A5M9ZKM3"/>
<dbReference type="Proteomes" id="UP000410049">
    <property type="component" value="Unassembled WGS sequence"/>
</dbReference>
<comment type="caution">
    <text evidence="1">The sequence shown here is derived from an EMBL/GenBank/DDBJ whole genome shotgun (WGS) entry which is preliminary data.</text>
</comment>
<name>A0A5M9ZKM3_9BIFI</name>
<dbReference type="EMBL" id="RZUH01000004">
    <property type="protein sequence ID" value="KAA8828141.1"/>
    <property type="molecule type" value="Genomic_DNA"/>
</dbReference>
<gene>
    <name evidence="1" type="ORF">EMO91_06785</name>
</gene>
<evidence type="ECO:0000313" key="2">
    <source>
        <dbReference type="Proteomes" id="UP000410049"/>
    </source>
</evidence>